<evidence type="ECO:0000313" key="4">
    <source>
        <dbReference type="Proteomes" id="UP000677918"/>
    </source>
</evidence>
<evidence type="ECO:0000256" key="1">
    <source>
        <dbReference type="SAM" id="SignalP"/>
    </source>
</evidence>
<reference evidence="3" key="1">
    <citation type="submission" date="2021-04" db="EMBL/GenBank/DDBJ databases">
        <title>Draft genome sequence of Xylanibacillus composti strain K13.</title>
        <authorList>
            <person name="Uke A."/>
            <person name="Chhe C."/>
            <person name="Baramee S."/>
            <person name="Kosugi A."/>
        </authorList>
    </citation>
    <scope>NUCLEOTIDE SEQUENCE</scope>
    <source>
        <strain evidence="3">K13</strain>
    </source>
</reference>
<protein>
    <recommendedName>
        <fullName evidence="2">Copper amine oxidase-like N-terminal domain-containing protein</fullName>
    </recommendedName>
</protein>
<accession>A0A8J4M4D6</accession>
<dbReference type="InterPro" id="IPR012854">
    <property type="entry name" value="Cu_amine_oxidase-like_N"/>
</dbReference>
<evidence type="ECO:0000313" key="3">
    <source>
        <dbReference type="EMBL" id="GIQ70506.1"/>
    </source>
</evidence>
<dbReference type="InterPro" id="IPR036582">
    <property type="entry name" value="Mao_N_sf"/>
</dbReference>
<evidence type="ECO:0000259" key="2">
    <source>
        <dbReference type="Pfam" id="PF07833"/>
    </source>
</evidence>
<dbReference type="AlphaFoldDB" id="A0A8J4M4D6"/>
<feature type="chain" id="PRO_5035232157" description="Copper amine oxidase-like N-terminal domain-containing protein" evidence="1">
    <location>
        <begin position="28"/>
        <end position="498"/>
    </location>
</feature>
<gene>
    <name evidence="3" type="ORF">XYCOK13_33300</name>
</gene>
<dbReference type="Proteomes" id="UP000677918">
    <property type="component" value="Unassembled WGS sequence"/>
</dbReference>
<dbReference type="GO" id="GO:0005085">
    <property type="term" value="F:guanyl-nucleotide exchange factor activity"/>
    <property type="evidence" value="ECO:0007669"/>
    <property type="project" value="TreeGrafter"/>
</dbReference>
<dbReference type="EMBL" id="BOVK01000049">
    <property type="protein sequence ID" value="GIQ70506.1"/>
    <property type="molecule type" value="Genomic_DNA"/>
</dbReference>
<dbReference type="InterPro" id="IPR009091">
    <property type="entry name" value="RCC1/BLIP-II"/>
</dbReference>
<dbReference type="SUPFAM" id="SSF50985">
    <property type="entry name" value="RCC1/BLIP-II"/>
    <property type="match status" value="1"/>
</dbReference>
<keyword evidence="4" id="KW-1185">Reference proteome</keyword>
<dbReference type="RefSeq" id="WP_213413320.1">
    <property type="nucleotide sequence ID" value="NZ_BOVK01000049.1"/>
</dbReference>
<dbReference type="Gene3D" id="3.30.457.10">
    <property type="entry name" value="Copper amine oxidase-like, N-terminal domain"/>
    <property type="match status" value="1"/>
</dbReference>
<proteinExistence type="predicted"/>
<dbReference type="Pfam" id="PF07833">
    <property type="entry name" value="Cu_amine_oxidN1"/>
    <property type="match status" value="1"/>
</dbReference>
<dbReference type="InterPro" id="IPR051553">
    <property type="entry name" value="Ran_GTPase-activating"/>
</dbReference>
<dbReference type="PANTHER" id="PTHR45982:SF1">
    <property type="entry name" value="REGULATOR OF CHROMOSOME CONDENSATION"/>
    <property type="match status" value="1"/>
</dbReference>
<sequence length="498" mass="55284">MKKKLGLLGMLLSLFFSTVTVGTAASAANQIQSFEANSLIRADGSYWVWGGTYTVPTQITGLTDVATSFGLNYVTKSDGTVWKWERTSSPQVNVYPVEGVSDVLASSYHSPLILDANGHVFVLPELDQDAGSATQAERIPNIDNIQDISGYYNVRESQYQWLLLKKDGTVLKSLDSYRTFEAIPDLNEVVDIERNYVLKSDGTVWAWANDYNQAYTENDKAAGQELIKIDGLNQIEQMYIGQYTNVAIDRHARLWFWGGTVTGWSDGTTYHEQPEPILITSISGVKDAFIHERSIVVFTQEGNLSRASFEGERMPNDPEFSLIASDVAAVKHGARHVIMQKKDGSLWGWGVNKNADLGYGDFQFMHDPPVPVKPPIAVELNGHPVQLSNGVIIKNDQAFIPIRSIFEDLGAEVSWDMMTKVATISKSHPVESPVAISVSFTTGELSLNDEQIILENQPFINAGTSYLPLRFISQSLGAQVEWNQQAQKIFIEMEETNN</sequence>
<comment type="caution">
    <text evidence="3">The sequence shown here is derived from an EMBL/GenBank/DDBJ whole genome shotgun (WGS) entry which is preliminary data.</text>
</comment>
<feature type="domain" description="Copper amine oxidase-like N-terminal" evidence="2">
    <location>
        <begin position="380"/>
        <end position="491"/>
    </location>
</feature>
<feature type="signal peptide" evidence="1">
    <location>
        <begin position="1"/>
        <end position="27"/>
    </location>
</feature>
<keyword evidence="1" id="KW-0732">Signal</keyword>
<name>A0A8J4M4D6_9BACL</name>
<dbReference type="PANTHER" id="PTHR45982">
    <property type="entry name" value="REGULATOR OF CHROMOSOME CONDENSATION"/>
    <property type="match status" value="1"/>
</dbReference>
<organism evidence="3 4">
    <name type="scientific">Xylanibacillus composti</name>
    <dbReference type="NCBI Taxonomy" id="1572762"/>
    <lineage>
        <taxon>Bacteria</taxon>
        <taxon>Bacillati</taxon>
        <taxon>Bacillota</taxon>
        <taxon>Bacilli</taxon>
        <taxon>Bacillales</taxon>
        <taxon>Paenibacillaceae</taxon>
        <taxon>Xylanibacillus</taxon>
    </lineage>
</organism>
<dbReference type="SUPFAM" id="SSF55383">
    <property type="entry name" value="Copper amine oxidase, domain N"/>
    <property type="match status" value="1"/>
</dbReference>
<dbReference type="GO" id="GO:0005737">
    <property type="term" value="C:cytoplasm"/>
    <property type="evidence" value="ECO:0007669"/>
    <property type="project" value="TreeGrafter"/>
</dbReference>
<dbReference type="Gene3D" id="2.130.10.30">
    <property type="entry name" value="Regulator of chromosome condensation 1/beta-lactamase-inhibitor protein II"/>
    <property type="match status" value="2"/>
</dbReference>